<name>A0A1B0AEC5_GLOPL</name>
<evidence type="ECO:0000313" key="1">
    <source>
        <dbReference type="EnsemblMetazoa" id="GPAI043043-PA"/>
    </source>
</evidence>
<protein>
    <submittedName>
        <fullName evidence="1">Uncharacterized protein</fullName>
    </submittedName>
</protein>
<proteinExistence type="predicted"/>
<dbReference type="Proteomes" id="UP000092445">
    <property type="component" value="Unassembled WGS sequence"/>
</dbReference>
<dbReference type="EnsemblMetazoa" id="GPAI043043-RA">
    <property type="protein sequence ID" value="GPAI043043-PA"/>
    <property type="gene ID" value="GPAI043043"/>
</dbReference>
<accession>A0A1B0AEC5</accession>
<reference evidence="1" key="2">
    <citation type="submission" date="2020-05" db="UniProtKB">
        <authorList>
            <consortium name="EnsemblMetazoa"/>
        </authorList>
    </citation>
    <scope>IDENTIFICATION</scope>
    <source>
        <strain evidence="1">IAEA</strain>
    </source>
</reference>
<reference evidence="2" key="1">
    <citation type="submission" date="2014-03" db="EMBL/GenBank/DDBJ databases">
        <authorList>
            <person name="Aksoy S."/>
            <person name="Warren W."/>
            <person name="Wilson R.K."/>
        </authorList>
    </citation>
    <scope>NUCLEOTIDE SEQUENCE [LARGE SCALE GENOMIC DNA]</scope>
    <source>
        <strain evidence="2">IAEA</strain>
    </source>
</reference>
<dbReference type="VEuPathDB" id="VectorBase:GPAI043043"/>
<organism evidence="1 2">
    <name type="scientific">Glossina pallidipes</name>
    <name type="common">Tsetse fly</name>
    <dbReference type="NCBI Taxonomy" id="7398"/>
    <lineage>
        <taxon>Eukaryota</taxon>
        <taxon>Metazoa</taxon>
        <taxon>Ecdysozoa</taxon>
        <taxon>Arthropoda</taxon>
        <taxon>Hexapoda</taxon>
        <taxon>Insecta</taxon>
        <taxon>Pterygota</taxon>
        <taxon>Neoptera</taxon>
        <taxon>Endopterygota</taxon>
        <taxon>Diptera</taxon>
        <taxon>Brachycera</taxon>
        <taxon>Muscomorpha</taxon>
        <taxon>Hippoboscoidea</taxon>
        <taxon>Glossinidae</taxon>
        <taxon>Glossina</taxon>
    </lineage>
</organism>
<dbReference type="AlphaFoldDB" id="A0A1B0AEC5"/>
<keyword evidence="2" id="KW-1185">Reference proteome</keyword>
<evidence type="ECO:0000313" key="2">
    <source>
        <dbReference type="Proteomes" id="UP000092445"/>
    </source>
</evidence>
<sequence>MSGLPESESRYPVLVLTKYYDIKQTEPPTTNDCESAVPFRKCKTASCPCYYRLSQYWESKLPEPLLGYHARKINPLIFWNPTAVALSPITLQFWGLFAERSLNTLK</sequence>